<feature type="compositionally biased region" description="Basic and acidic residues" evidence="1">
    <location>
        <begin position="25"/>
        <end position="34"/>
    </location>
</feature>
<evidence type="ECO:0000313" key="2">
    <source>
        <dbReference type="EMBL" id="MFD1656768.1"/>
    </source>
</evidence>
<evidence type="ECO:0000256" key="1">
    <source>
        <dbReference type="SAM" id="MobiDB-lite"/>
    </source>
</evidence>
<gene>
    <name evidence="2" type="ORF">ACFSL4_00595</name>
</gene>
<dbReference type="RefSeq" id="WP_381076879.1">
    <property type="nucleotide sequence ID" value="NZ_JBHUDX010000001.1"/>
</dbReference>
<comment type="caution">
    <text evidence="2">The sequence shown here is derived from an EMBL/GenBank/DDBJ whole genome shotgun (WGS) entry which is preliminary data.</text>
</comment>
<name>A0ABW4IJS2_9ACTN</name>
<feature type="region of interest" description="Disordered" evidence="1">
    <location>
        <begin position="1"/>
        <end position="69"/>
    </location>
</feature>
<reference evidence="3" key="1">
    <citation type="journal article" date="2019" name="Int. J. Syst. Evol. Microbiol.">
        <title>The Global Catalogue of Microorganisms (GCM) 10K type strain sequencing project: providing services to taxonomists for standard genome sequencing and annotation.</title>
        <authorList>
            <consortium name="The Broad Institute Genomics Platform"/>
            <consortium name="The Broad Institute Genome Sequencing Center for Infectious Disease"/>
            <person name="Wu L."/>
            <person name="Ma J."/>
        </authorList>
    </citation>
    <scope>NUCLEOTIDE SEQUENCE [LARGE SCALE GENOMIC DNA]</scope>
    <source>
        <strain evidence="3">CGMCC 1.12470</strain>
    </source>
</reference>
<accession>A0ABW4IJS2</accession>
<dbReference type="Proteomes" id="UP001597261">
    <property type="component" value="Unassembled WGS sequence"/>
</dbReference>
<protein>
    <submittedName>
        <fullName evidence="2">Uncharacterized protein</fullName>
    </submittedName>
</protein>
<evidence type="ECO:0000313" key="3">
    <source>
        <dbReference type="Proteomes" id="UP001597261"/>
    </source>
</evidence>
<proteinExistence type="predicted"/>
<keyword evidence="3" id="KW-1185">Reference proteome</keyword>
<sequence>MRTVPRRLPWRGNPARTVTDELLEEAERQGHEDDTGTAEDDGGGAGDPITPSLHANRKAAGGRRSDGAC</sequence>
<dbReference type="EMBL" id="JBHUDX010000001">
    <property type="protein sequence ID" value="MFD1656768.1"/>
    <property type="molecule type" value="Genomic_DNA"/>
</dbReference>
<organism evidence="2 3">
    <name type="scientific">Streptomyces caeni</name>
    <dbReference type="NCBI Taxonomy" id="2307231"/>
    <lineage>
        <taxon>Bacteria</taxon>
        <taxon>Bacillati</taxon>
        <taxon>Actinomycetota</taxon>
        <taxon>Actinomycetes</taxon>
        <taxon>Kitasatosporales</taxon>
        <taxon>Streptomycetaceae</taxon>
        <taxon>Streptomyces</taxon>
    </lineage>
</organism>